<feature type="region of interest" description="Disordered" evidence="1">
    <location>
        <begin position="1"/>
        <end position="35"/>
    </location>
</feature>
<evidence type="ECO:0000313" key="2">
    <source>
        <dbReference type="EMBL" id="KAK1729988.1"/>
    </source>
</evidence>
<accession>A0AAD8XM80</accession>
<evidence type="ECO:0000256" key="1">
    <source>
        <dbReference type="SAM" id="MobiDB-lite"/>
    </source>
</evidence>
<feature type="compositionally biased region" description="Low complexity" evidence="1">
    <location>
        <begin position="1189"/>
        <end position="1201"/>
    </location>
</feature>
<feature type="region of interest" description="Disordered" evidence="1">
    <location>
        <begin position="578"/>
        <end position="645"/>
    </location>
</feature>
<feature type="region of interest" description="Disordered" evidence="1">
    <location>
        <begin position="996"/>
        <end position="1036"/>
    </location>
</feature>
<feature type="region of interest" description="Disordered" evidence="1">
    <location>
        <begin position="227"/>
        <end position="432"/>
    </location>
</feature>
<feature type="region of interest" description="Disordered" evidence="1">
    <location>
        <begin position="1055"/>
        <end position="1101"/>
    </location>
</feature>
<dbReference type="EMBL" id="JAHMHS010000009">
    <property type="protein sequence ID" value="KAK1729988.1"/>
    <property type="molecule type" value="Genomic_DNA"/>
</dbReference>
<feature type="compositionally biased region" description="Pro residues" evidence="1">
    <location>
        <begin position="418"/>
        <end position="432"/>
    </location>
</feature>
<evidence type="ECO:0000313" key="3">
    <source>
        <dbReference type="Proteomes" id="UP001244207"/>
    </source>
</evidence>
<feature type="compositionally biased region" description="Polar residues" evidence="1">
    <location>
        <begin position="148"/>
        <end position="158"/>
    </location>
</feature>
<feature type="compositionally biased region" description="Pro residues" evidence="1">
    <location>
        <begin position="468"/>
        <end position="487"/>
    </location>
</feature>
<feature type="compositionally biased region" description="Low complexity" evidence="1">
    <location>
        <begin position="272"/>
        <end position="307"/>
    </location>
</feature>
<feature type="compositionally biased region" description="Gly residues" evidence="1">
    <location>
        <begin position="227"/>
        <end position="236"/>
    </location>
</feature>
<dbReference type="PANTHER" id="PTHR38700">
    <property type="entry name" value="YALI0E22418P"/>
    <property type="match status" value="1"/>
</dbReference>
<feature type="compositionally biased region" description="Pro residues" evidence="1">
    <location>
        <begin position="15"/>
        <end position="24"/>
    </location>
</feature>
<name>A0AAD8XM80_GLOAC</name>
<feature type="compositionally biased region" description="Polar residues" evidence="1">
    <location>
        <begin position="578"/>
        <end position="601"/>
    </location>
</feature>
<feature type="region of interest" description="Disordered" evidence="1">
    <location>
        <begin position="98"/>
        <end position="158"/>
    </location>
</feature>
<feature type="compositionally biased region" description="Low complexity" evidence="1">
    <location>
        <begin position="1285"/>
        <end position="1298"/>
    </location>
</feature>
<dbReference type="PANTHER" id="PTHR38700:SF1">
    <property type="entry name" value="PH DOMAIN-CONTAINING PROTEIN"/>
    <property type="match status" value="1"/>
</dbReference>
<feature type="compositionally biased region" description="Basic residues" evidence="1">
    <location>
        <begin position="1074"/>
        <end position="1085"/>
    </location>
</feature>
<feature type="compositionally biased region" description="Low complexity" evidence="1">
    <location>
        <begin position="378"/>
        <end position="417"/>
    </location>
</feature>
<dbReference type="GeneID" id="85387064"/>
<feature type="region of interest" description="Disordered" evidence="1">
    <location>
        <begin position="1144"/>
        <end position="1244"/>
    </location>
</feature>
<feature type="region of interest" description="Disordered" evidence="1">
    <location>
        <begin position="1278"/>
        <end position="1365"/>
    </location>
</feature>
<dbReference type="RefSeq" id="XP_060370043.1">
    <property type="nucleotide sequence ID" value="XM_060503165.1"/>
</dbReference>
<feature type="compositionally biased region" description="Basic and acidic residues" evidence="1">
    <location>
        <begin position="632"/>
        <end position="645"/>
    </location>
</feature>
<dbReference type="Proteomes" id="UP001244207">
    <property type="component" value="Unassembled WGS sequence"/>
</dbReference>
<comment type="caution">
    <text evidence="2">The sequence shown here is derived from an EMBL/GenBank/DDBJ whole genome shotgun (WGS) entry which is preliminary data.</text>
</comment>
<keyword evidence="3" id="KW-1185">Reference proteome</keyword>
<reference evidence="2" key="1">
    <citation type="submission" date="2021-12" db="EMBL/GenBank/DDBJ databases">
        <title>Comparative genomics, transcriptomics and evolutionary studies reveal genomic signatures of adaptation to plant cell wall in hemibiotrophic fungi.</title>
        <authorList>
            <consortium name="DOE Joint Genome Institute"/>
            <person name="Baroncelli R."/>
            <person name="Diaz J.F."/>
            <person name="Benocci T."/>
            <person name="Peng M."/>
            <person name="Battaglia E."/>
            <person name="Haridas S."/>
            <person name="Andreopoulos W."/>
            <person name="Labutti K."/>
            <person name="Pangilinan J."/>
            <person name="Floch G.L."/>
            <person name="Makela M.R."/>
            <person name="Henrissat B."/>
            <person name="Grigoriev I.V."/>
            <person name="Crouch J.A."/>
            <person name="De Vries R.P."/>
            <person name="Sukno S.A."/>
            <person name="Thon M.R."/>
        </authorList>
    </citation>
    <scope>NUCLEOTIDE SEQUENCE</scope>
    <source>
        <strain evidence="2">CBS 112980</strain>
    </source>
</reference>
<feature type="compositionally biased region" description="Basic and acidic residues" evidence="1">
    <location>
        <begin position="1337"/>
        <end position="1347"/>
    </location>
</feature>
<proteinExistence type="predicted"/>
<dbReference type="InterPro" id="IPR011993">
    <property type="entry name" value="PH-like_dom_sf"/>
</dbReference>
<feature type="region of interest" description="Disordered" evidence="1">
    <location>
        <begin position="456"/>
        <end position="507"/>
    </location>
</feature>
<dbReference type="Gene3D" id="2.30.29.30">
    <property type="entry name" value="Pleckstrin-homology domain (PH domain)/Phosphotyrosine-binding domain (PTB)"/>
    <property type="match status" value="1"/>
</dbReference>
<sequence length="1365" mass="146974">MEGFPRINRTMSAGPGPPKSPAPHPPRRGQSVTAGRLTRYRSVREHKSVLDFGRNWRDWEVDIFQDDETVSNATTETGTATSIALGLGIGIAVDEEEGATGGVDDGQATVSSPHPHDQYGQQQQQQQQQQTPASSLRRRRTAPLLSTPVPQTPSGAPQLTMQWQWPDLMAGTGISDASSPFDFENSPVSSGRCAATGEGEGQGGGRSASYYCRGGGGIGTDIGSTGAGDGAVGGGKRMVVPAPPESPVRFSYPNRRRPTKTAPKADLDDSWSPLHGSSSPPFFSSSPPSLSPKSPTTTTTDARSSPPAGGGRASGVLTGATTDACGPYGPRPPSEPGSLFSLAPSYSGSTSPAPGVPGVSSTQAAPLYALGPCPPAPSAGSVLLPPASASAADASASTSASSASWSAAPKPNLVGLVPQPPTPLTTVPPTPPRLPTIPAVPVVRAFALAPAFAPAPVEGSQGTAPLEPATPPPPVPHHPPPPPPPPHSLLHPTQPSPPGIGLGLLPLPIPVQGQAKVQAQAHHTRARDLVPPPGPHLRPRSHNPILVSSHSSCADLKLAARAEHARSQIITKLALQPDSNNNTEYTSTNKEGLIRSNNPHWDQQLARQEEDRQRRRHQQHQQLLAQQEQQEEEHRRRKEQEEEDAARWAEEVARLEAETDRILADQKAKDLARLQAQLAAVPDAPASRVRTPIVDKFAFFLRKGRKTEPANTLTKPPSQYFQPLTLDHRPVSVMDPSRFIQAGGGGIVPQTDAPTSASNAGERRVTIRCMQSSISLPVTPDTTPSEILYSAANLMTHNINPQTSVVLECYFAFGLERRLRRYEPVALVMNSWDRDTQHCLLIVPGESTDKNPDLNLEGVPRTIDPPSGLINFALYHSQRPGKWNKRYITLLETGQMFSAKKKDAKLSDKDAVSLCHLSDFDLYTVTEKDMLKQIRAPKKNCFAVKSQQKSTVFQNTENFIHFFATDDAKLAEDFQKVIQGWRSWYIANKIVDLNKKKSSSHSSSARSGTKTGGGGGLTRSGTLHRPRASADETPYTIGTFSPLLDMNSFEKPIDDFGKDLDNKPTARHADHHSTPRHTQSHKVVSRSRTTPNLSQPHTRRLIDPFAKDEFKSGGLLGQAYEGRKQQAEKAALTADHQQYAVESPFTGGHSLLGQFPEHENSGMPQRRGTVRSSRPTAADPMPQPRSRSRPPAARPTTSSRPKTSDGGSSSGKREMPQPLVDLTPKVPDLPAAWRDGQGRGVRVPTGKPLIEMATGLELPDGHLGPQLPTVTRMGTAKAYPPQRMASQSAASRPRSRSTAGGGAVRRVVSNEQQPPMPSMPRRSSRRDDEDVPLINFVERERGRDTRPRMSQGMSQGLGRSGTVRH</sequence>
<feature type="compositionally biased region" description="Polar residues" evidence="1">
    <location>
        <begin position="1086"/>
        <end position="1096"/>
    </location>
</feature>
<gene>
    <name evidence="2" type="ORF">BDZ83DRAFT_452642</name>
</gene>
<evidence type="ECO:0008006" key="4">
    <source>
        <dbReference type="Google" id="ProtNLM"/>
    </source>
</evidence>
<organism evidence="2 3">
    <name type="scientific">Glomerella acutata</name>
    <name type="common">Colletotrichum acutatum</name>
    <dbReference type="NCBI Taxonomy" id="27357"/>
    <lineage>
        <taxon>Eukaryota</taxon>
        <taxon>Fungi</taxon>
        <taxon>Dikarya</taxon>
        <taxon>Ascomycota</taxon>
        <taxon>Pezizomycotina</taxon>
        <taxon>Sordariomycetes</taxon>
        <taxon>Hypocreomycetidae</taxon>
        <taxon>Glomerellales</taxon>
        <taxon>Glomerellaceae</taxon>
        <taxon>Colletotrichum</taxon>
        <taxon>Colletotrichum acutatum species complex</taxon>
    </lineage>
</organism>
<feature type="compositionally biased region" description="Low complexity" evidence="1">
    <location>
        <begin position="1000"/>
        <end position="1009"/>
    </location>
</feature>
<feature type="region of interest" description="Disordered" evidence="1">
    <location>
        <begin position="519"/>
        <end position="539"/>
    </location>
</feature>
<feature type="compositionally biased region" description="Low complexity" evidence="1">
    <location>
        <begin position="121"/>
        <end position="130"/>
    </location>
</feature>
<protein>
    <recommendedName>
        <fullName evidence="4">PH domain-containing protein</fullName>
    </recommendedName>
</protein>
<feature type="compositionally biased region" description="Basic and acidic residues" evidence="1">
    <location>
        <begin position="1055"/>
        <end position="1073"/>
    </location>
</feature>